<proteinExistence type="predicted"/>
<reference evidence="1 2" key="1">
    <citation type="submission" date="2016-01" db="EMBL/GenBank/DDBJ databases">
        <title>Amycolatopsis coloradensis genome sequencing and assembly.</title>
        <authorList>
            <person name="Mayilraj S."/>
        </authorList>
    </citation>
    <scope>NUCLEOTIDE SEQUENCE [LARGE SCALE GENOMIC DNA]</scope>
    <source>
        <strain evidence="1 2">DSM 44225</strain>
    </source>
</reference>
<name>A0A1R0KU26_9PSEU</name>
<comment type="caution">
    <text evidence="1">The sequence shown here is derived from an EMBL/GenBank/DDBJ whole genome shotgun (WGS) entry which is preliminary data.</text>
</comment>
<gene>
    <name evidence="1" type="ORF">BS329_15255</name>
</gene>
<dbReference type="Proteomes" id="UP000187486">
    <property type="component" value="Unassembled WGS sequence"/>
</dbReference>
<sequence length="776" mass="85284">MEPGEITTLRQLADALDQLRRDRGLSLKGMTDAAQELPKRNGRQPALPKTTASDLINAKSVPQQETAMTWLAACGVLGEQAQRPWLQALDRVVNSHQQRPPGAVRVRDARPRVLGVHAAIQVDQPVEDGPAEPDQEELPPYVPRDFDSDLRTKIALAGQQGGFVLVTGDSSVGKTRALFEAVKTVLPDWWLLHPGAADVLRDFAGHPAGRTVVWLDELQDYLDFHGGVPAGDVRGMIEARVVLLATCWPGERTRRVALPAAGEPDPYANDRRLLGLADVLTVPGTLSAHELRRAEDLARTDRRIRVALDTPDAGFTQVMAAGPELIRHWEHAPPYAKAVITAALDARRVGAHAPLTRDYLETAAPGYLTNRQRATPPPRWLDDAMEYAIEILHGATAALCPAAAGMGAIAGYQVADYLHQHALRARRTEHLPDTAWHALVHHHHLDDTKRIADNAVRRGRDHEAITLYKQLADNNSWHGHQRLVELLAERGDLEQLRERAANGDEYAINKLVDLLAERGDLGPLRERAANGDEHAIMRLSWLLAKRGNWEPMRERADNGDEHAMVALAELVAERGDLGPLRERAANGDEHAIVRLAWVLAERGDLGPLRERADNGNWRASIQLVDLLAERGDLEQLRERADNGDEHAIVRLARLLAERGDLEQLRERAANGDEYTISKLVGLLAERGDLEPLRERAANGDEYAIVRLAGLLAEQGDLGPLRESADNGNLGAAPTLVNLLVEKGMVEQLEREVAAGTVGAVNALRHAQQSRLLTSDD</sequence>
<dbReference type="STRING" id="76021.BS329_15255"/>
<dbReference type="AlphaFoldDB" id="A0A1R0KU26"/>
<protein>
    <submittedName>
        <fullName evidence="1">Uncharacterized protein</fullName>
    </submittedName>
</protein>
<organism evidence="1 2">
    <name type="scientific">Amycolatopsis coloradensis</name>
    <dbReference type="NCBI Taxonomy" id="76021"/>
    <lineage>
        <taxon>Bacteria</taxon>
        <taxon>Bacillati</taxon>
        <taxon>Actinomycetota</taxon>
        <taxon>Actinomycetes</taxon>
        <taxon>Pseudonocardiales</taxon>
        <taxon>Pseudonocardiaceae</taxon>
        <taxon>Amycolatopsis</taxon>
    </lineage>
</organism>
<dbReference type="EMBL" id="MQUQ01000007">
    <property type="protein sequence ID" value="OLZ51622.1"/>
    <property type="molecule type" value="Genomic_DNA"/>
</dbReference>
<dbReference type="InterPro" id="IPR011990">
    <property type="entry name" value="TPR-like_helical_dom_sf"/>
</dbReference>
<dbReference type="Gene3D" id="1.25.40.10">
    <property type="entry name" value="Tetratricopeptide repeat domain"/>
    <property type="match status" value="2"/>
</dbReference>
<evidence type="ECO:0000313" key="2">
    <source>
        <dbReference type="Proteomes" id="UP000187486"/>
    </source>
</evidence>
<accession>A0A1R0KU26</accession>
<evidence type="ECO:0000313" key="1">
    <source>
        <dbReference type="EMBL" id="OLZ51622.1"/>
    </source>
</evidence>
<keyword evidence="2" id="KW-1185">Reference proteome</keyword>